<dbReference type="InterPro" id="IPR036689">
    <property type="entry name" value="ESAT-6-like_sf"/>
</dbReference>
<dbReference type="Proteomes" id="UP000623608">
    <property type="component" value="Unassembled WGS sequence"/>
</dbReference>
<evidence type="ECO:0000256" key="1">
    <source>
        <dbReference type="RuleBase" id="RU362001"/>
    </source>
</evidence>
<sequence length="109" mass="11710">MTSGVSETQAEAAVMAQTATKFENVNQELQSMLSTLMSELSVLSSAWKGRGAHAFEQVKTQYQADLQKLNQALSETAVAIKDSGHHYTTTDDEAASKLTQSGGSFQLPL</sequence>
<proteinExistence type="inferred from homology"/>
<reference evidence="3" key="1">
    <citation type="submission" date="2021-01" db="EMBL/GenBank/DDBJ databases">
        <title>Whole genome shotgun sequence of Actinoplanes tereljensis NBRC 105297.</title>
        <authorList>
            <person name="Komaki H."/>
            <person name="Tamura T."/>
        </authorList>
    </citation>
    <scope>NUCLEOTIDE SEQUENCE</scope>
    <source>
        <strain evidence="3">NBRC 105297</strain>
    </source>
</reference>
<gene>
    <name evidence="3" type="ORF">Ate02nite_26000</name>
</gene>
<name>A0A919NJJ8_9ACTN</name>
<dbReference type="NCBIfam" id="TIGR03930">
    <property type="entry name" value="WXG100_ESAT6"/>
    <property type="match status" value="1"/>
</dbReference>
<keyword evidence="4" id="KW-1185">Reference proteome</keyword>
<evidence type="ECO:0000313" key="4">
    <source>
        <dbReference type="Proteomes" id="UP000623608"/>
    </source>
</evidence>
<evidence type="ECO:0000313" key="3">
    <source>
        <dbReference type="EMBL" id="GIF19870.1"/>
    </source>
</evidence>
<comment type="similarity">
    <text evidence="1">Belongs to the WXG100 family.</text>
</comment>
<organism evidence="3 4">
    <name type="scientific">Paractinoplanes tereljensis</name>
    <dbReference type="NCBI Taxonomy" id="571912"/>
    <lineage>
        <taxon>Bacteria</taxon>
        <taxon>Bacillati</taxon>
        <taxon>Actinomycetota</taxon>
        <taxon>Actinomycetes</taxon>
        <taxon>Micromonosporales</taxon>
        <taxon>Micromonosporaceae</taxon>
        <taxon>Paractinoplanes</taxon>
    </lineage>
</organism>
<feature type="compositionally biased region" description="Polar residues" evidence="2">
    <location>
        <begin position="97"/>
        <end position="109"/>
    </location>
</feature>
<dbReference type="Pfam" id="PF06013">
    <property type="entry name" value="WXG100"/>
    <property type="match status" value="1"/>
</dbReference>
<dbReference type="SUPFAM" id="SSF140453">
    <property type="entry name" value="EsxAB dimer-like"/>
    <property type="match status" value="1"/>
</dbReference>
<dbReference type="EMBL" id="BOMY01000018">
    <property type="protein sequence ID" value="GIF19870.1"/>
    <property type="molecule type" value="Genomic_DNA"/>
</dbReference>
<feature type="region of interest" description="Disordered" evidence="2">
    <location>
        <begin position="84"/>
        <end position="109"/>
    </location>
</feature>
<dbReference type="InterPro" id="IPR010310">
    <property type="entry name" value="T7SS_ESAT-6-like"/>
</dbReference>
<dbReference type="AlphaFoldDB" id="A0A919NJJ8"/>
<dbReference type="Gene3D" id="1.10.287.1060">
    <property type="entry name" value="ESAT-6-like"/>
    <property type="match status" value="1"/>
</dbReference>
<comment type="caution">
    <text evidence="3">The sequence shown here is derived from an EMBL/GenBank/DDBJ whole genome shotgun (WGS) entry which is preliminary data.</text>
</comment>
<accession>A0A919NJJ8</accession>
<protein>
    <recommendedName>
        <fullName evidence="1">ESAT-6-like protein</fullName>
    </recommendedName>
</protein>
<evidence type="ECO:0000256" key="2">
    <source>
        <dbReference type="SAM" id="MobiDB-lite"/>
    </source>
</evidence>